<sequence length="97" mass="11396">MRCARKRDPEPVVSGQNIEIAHFRALRQNLNVVARRLDRLYDFARCGRVAPVWVRIASEAKVDQLSGDPFFFDLPLHRLDDPRARLDVYVERFFFPP</sequence>
<name>A0A645B643_9ZZZZ</name>
<dbReference type="EMBL" id="VSSQ01018034">
    <property type="protein sequence ID" value="MPM60877.1"/>
    <property type="molecule type" value="Genomic_DNA"/>
</dbReference>
<reference evidence="1" key="1">
    <citation type="submission" date="2019-08" db="EMBL/GenBank/DDBJ databases">
        <authorList>
            <person name="Kucharzyk K."/>
            <person name="Murdoch R.W."/>
            <person name="Higgins S."/>
            <person name="Loffler F."/>
        </authorList>
    </citation>
    <scope>NUCLEOTIDE SEQUENCE</scope>
</reference>
<dbReference type="AlphaFoldDB" id="A0A645B643"/>
<protein>
    <submittedName>
        <fullName evidence="1">Uncharacterized protein</fullName>
    </submittedName>
</protein>
<evidence type="ECO:0000313" key="1">
    <source>
        <dbReference type="EMBL" id="MPM60877.1"/>
    </source>
</evidence>
<proteinExistence type="predicted"/>
<accession>A0A645B643</accession>
<organism evidence="1">
    <name type="scientific">bioreactor metagenome</name>
    <dbReference type="NCBI Taxonomy" id="1076179"/>
    <lineage>
        <taxon>unclassified sequences</taxon>
        <taxon>metagenomes</taxon>
        <taxon>ecological metagenomes</taxon>
    </lineage>
</organism>
<gene>
    <name evidence="1" type="ORF">SDC9_107731</name>
</gene>
<comment type="caution">
    <text evidence="1">The sequence shown here is derived from an EMBL/GenBank/DDBJ whole genome shotgun (WGS) entry which is preliminary data.</text>
</comment>